<dbReference type="WBParaSite" id="Hba_02543">
    <property type="protein sequence ID" value="Hba_02543"/>
    <property type="gene ID" value="Hba_02543"/>
</dbReference>
<evidence type="ECO:0000313" key="2">
    <source>
        <dbReference type="Proteomes" id="UP000095283"/>
    </source>
</evidence>
<keyword evidence="1" id="KW-0472">Membrane</keyword>
<feature type="transmembrane region" description="Helical" evidence="1">
    <location>
        <begin position="7"/>
        <end position="30"/>
    </location>
</feature>
<reference evidence="3" key="1">
    <citation type="submission" date="2016-11" db="UniProtKB">
        <authorList>
            <consortium name="WormBaseParasite"/>
        </authorList>
    </citation>
    <scope>IDENTIFICATION</scope>
</reference>
<organism evidence="2 3">
    <name type="scientific">Heterorhabditis bacteriophora</name>
    <name type="common">Entomopathogenic nematode worm</name>
    <dbReference type="NCBI Taxonomy" id="37862"/>
    <lineage>
        <taxon>Eukaryota</taxon>
        <taxon>Metazoa</taxon>
        <taxon>Ecdysozoa</taxon>
        <taxon>Nematoda</taxon>
        <taxon>Chromadorea</taxon>
        <taxon>Rhabditida</taxon>
        <taxon>Rhabditina</taxon>
        <taxon>Rhabditomorpha</taxon>
        <taxon>Strongyloidea</taxon>
        <taxon>Heterorhabditidae</taxon>
        <taxon>Heterorhabditis</taxon>
    </lineage>
</organism>
<dbReference type="AlphaFoldDB" id="A0A1I7WCT2"/>
<evidence type="ECO:0000256" key="1">
    <source>
        <dbReference type="SAM" id="Phobius"/>
    </source>
</evidence>
<sequence>MRLLWAHLTLVIASVFTIPLYIIILITIAFKRNHTVFLTLTLSQGLIDLLAVFSYLTSSTLRKSQLINDLFWEYRYIIVFTVFQKANMSQAIKYEMQLFIQVGGLMFAFLLEFIYTIVQFVMSLEEEVHSCHSTVANLLSTFYGIPIVCKSLDDCFFNKSISSELWRCVKSRSTTSRVLISISRPSRSNIKK</sequence>
<keyword evidence="2" id="KW-1185">Reference proteome</keyword>
<dbReference type="Proteomes" id="UP000095283">
    <property type="component" value="Unplaced"/>
</dbReference>
<proteinExistence type="predicted"/>
<dbReference type="Pfam" id="PF10323">
    <property type="entry name" value="7TM_GPCR_Srv"/>
    <property type="match status" value="1"/>
</dbReference>
<feature type="transmembrane region" description="Helical" evidence="1">
    <location>
        <begin position="98"/>
        <end position="122"/>
    </location>
</feature>
<keyword evidence="1" id="KW-1133">Transmembrane helix</keyword>
<accession>A0A1I7WCT2</accession>
<feature type="transmembrane region" description="Helical" evidence="1">
    <location>
        <begin position="36"/>
        <end position="56"/>
    </location>
</feature>
<protein>
    <submittedName>
        <fullName evidence="3">Serpentine receptor class gamma</fullName>
    </submittedName>
</protein>
<name>A0A1I7WCT2_HETBA</name>
<dbReference type="InterPro" id="IPR019426">
    <property type="entry name" value="7TM_GPCR_serpentine_rcpt_Srv"/>
</dbReference>
<keyword evidence="1" id="KW-0812">Transmembrane</keyword>
<evidence type="ECO:0000313" key="3">
    <source>
        <dbReference type="WBParaSite" id="Hba_02543"/>
    </source>
</evidence>